<dbReference type="Proteomes" id="UP000789525">
    <property type="component" value="Unassembled WGS sequence"/>
</dbReference>
<dbReference type="EMBL" id="CAJVPT010046676">
    <property type="protein sequence ID" value="CAG8738532.1"/>
    <property type="molecule type" value="Genomic_DNA"/>
</dbReference>
<evidence type="ECO:0000313" key="1">
    <source>
        <dbReference type="EMBL" id="CAG8738532.1"/>
    </source>
</evidence>
<reference evidence="1" key="1">
    <citation type="submission" date="2021-06" db="EMBL/GenBank/DDBJ databases">
        <authorList>
            <person name="Kallberg Y."/>
            <person name="Tangrot J."/>
            <person name="Rosling A."/>
        </authorList>
    </citation>
    <scope>NUCLEOTIDE SEQUENCE</scope>
    <source>
        <strain evidence="1">CL356</strain>
    </source>
</reference>
<keyword evidence="2" id="KW-1185">Reference proteome</keyword>
<gene>
    <name evidence="1" type="ORF">ACOLOM_LOCUS12036</name>
</gene>
<accession>A0ACA9QCG0</accession>
<evidence type="ECO:0000313" key="2">
    <source>
        <dbReference type="Proteomes" id="UP000789525"/>
    </source>
</evidence>
<sequence>MDITSKSSKSAFMQLPLRRFPQVPQVPPGNLLSDEGFLSGHVLDTLSRPGLPTQYIQPLTYANLSAISAVFTV</sequence>
<protein>
    <submittedName>
        <fullName evidence="1">6476_t:CDS:1</fullName>
    </submittedName>
</protein>
<feature type="non-terminal residue" evidence="1">
    <location>
        <position position="73"/>
    </location>
</feature>
<proteinExistence type="predicted"/>
<comment type="caution">
    <text evidence="1">The sequence shown here is derived from an EMBL/GenBank/DDBJ whole genome shotgun (WGS) entry which is preliminary data.</text>
</comment>
<organism evidence="1 2">
    <name type="scientific">Acaulospora colombiana</name>
    <dbReference type="NCBI Taxonomy" id="27376"/>
    <lineage>
        <taxon>Eukaryota</taxon>
        <taxon>Fungi</taxon>
        <taxon>Fungi incertae sedis</taxon>
        <taxon>Mucoromycota</taxon>
        <taxon>Glomeromycotina</taxon>
        <taxon>Glomeromycetes</taxon>
        <taxon>Diversisporales</taxon>
        <taxon>Acaulosporaceae</taxon>
        <taxon>Acaulospora</taxon>
    </lineage>
</organism>
<name>A0ACA9QCG0_9GLOM</name>